<organism evidence="1 2">
    <name type="scientific">Eretmocerus hayati</name>
    <dbReference type="NCBI Taxonomy" id="131215"/>
    <lineage>
        <taxon>Eukaryota</taxon>
        <taxon>Metazoa</taxon>
        <taxon>Ecdysozoa</taxon>
        <taxon>Arthropoda</taxon>
        <taxon>Hexapoda</taxon>
        <taxon>Insecta</taxon>
        <taxon>Pterygota</taxon>
        <taxon>Neoptera</taxon>
        <taxon>Endopterygota</taxon>
        <taxon>Hymenoptera</taxon>
        <taxon>Apocrita</taxon>
        <taxon>Proctotrupomorpha</taxon>
        <taxon>Chalcidoidea</taxon>
        <taxon>Aphelinidae</taxon>
        <taxon>Aphelininae</taxon>
        <taxon>Eretmocerus</taxon>
    </lineage>
</organism>
<sequence>MYHRIPILLPPLAPPDRRLAHPIPTIQRLTRDGIIAPRSPTPCQLAPVTWGTAKAKEPTTQDESPRQAELLKITDDDHARGRTDCVKNYEPPTTRARGRATRWAPYVVPKRMYVAWQHADDVVLV</sequence>
<evidence type="ECO:0000313" key="2">
    <source>
        <dbReference type="Proteomes" id="UP001239111"/>
    </source>
</evidence>
<proteinExistence type="predicted"/>
<dbReference type="EMBL" id="CM056741">
    <property type="protein sequence ID" value="KAJ8685100.1"/>
    <property type="molecule type" value="Genomic_DNA"/>
</dbReference>
<reference evidence="1" key="1">
    <citation type="submission" date="2023-04" db="EMBL/GenBank/DDBJ databases">
        <title>A chromosome-level genome assembly of the parasitoid wasp Eretmocerus hayati.</title>
        <authorList>
            <person name="Zhong Y."/>
            <person name="Liu S."/>
            <person name="Liu Y."/>
        </authorList>
    </citation>
    <scope>NUCLEOTIDE SEQUENCE</scope>
    <source>
        <strain evidence="1">ZJU_SS_LIU_2023</strain>
    </source>
</reference>
<comment type="caution">
    <text evidence="1">The sequence shown here is derived from an EMBL/GenBank/DDBJ whole genome shotgun (WGS) entry which is preliminary data.</text>
</comment>
<name>A0ACC2PNX3_9HYME</name>
<keyword evidence="2" id="KW-1185">Reference proteome</keyword>
<accession>A0ACC2PNX3</accession>
<gene>
    <name evidence="1" type="ORF">QAD02_020893</name>
</gene>
<protein>
    <submittedName>
        <fullName evidence="1">Uncharacterized protein</fullName>
    </submittedName>
</protein>
<evidence type="ECO:0000313" key="1">
    <source>
        <dbReference type="EMBL" id="KAJ8685100.1"/>
    </source>
</evidence>
<dbReference type="Proteomes" id="UP001239111">
    <property type="component" value="Chromosome 1"/>
</dbReference>